<dbReference type="InterPro" id="IPR041588">
    <property type="entry name" value="Integrase_H2C2"/>
</dbReference>
<dbReference type="InterPro" id="IPR056924">
    <property type="entry name" value="SH3_Tf2-1"/>
</dbReference>
<keyword evidence="9" id="KW-0238">DNA-binding</keyword>
<dbReference type="GO" id="GO:0006508">
    <property type="term" value="P:proteolysis"/>
    <property type="evidence" value="ECO:0007669"/>
    <property type="project" value="UniProtKB-KW"/>
</dbReference>
<evidence type="ECO:0000256" key="9">
    <source>
        <dbReference type="ARBA" id="ARBA00023125"/>
    </source>
</evidence>
<keyword evidence="4" id="KW-0378">Hydrolase</keyword>
<keyword evidence="8" id="KW-0239">DNA-directed DNA polymerase</keyword>
<proteinExistence type="predicted"/>
<keyword evidence="3" id="KW-0064">Aspartyl protease</keyword>
<dbReference type="Pfam" id="PF24626">
    <property type="entry name" value="SH3_Tf2-1"/>
    <property type="match status" value="1"/>
</dbReference>
<organism evidence="13 14">
    <name type="scientific">Peronospora matthiolae</name>
    <dbReference type="NCBI Taxonomy" id="2874970"/>
    <lineage>
        <taxon>Eukaryota</taxon>
        <taxon>Sar</taxon>
        <taxon>Stramenopiles</taxon>
        <taxon>Oomycota</taxon>
        <taxon>Peronosporomycetes</taxon>
        <taxon>Peronosporales</taxon>
        <taxon>Peronosporaceae</taxon>
        <taxon>Peronospora</taxon>
    </lineage>
</organism>
<evidence type="ECO:0000256" key="7">
    <source>
        <dbReference type="ARBA" id="ARBA00022918"/>
    </source>
</evidence>
<evidence type="ECO:0000256" key="1">
    <source>
        <dbReference type="ARBA" id="ARBA00022670"/>
    </source>
</evidence>
<evidence type="ECO:0000256" key="2">
    <source>
        <dbReference type="ARBA" id="ARBA00022723"/>
    </source>
</evidence>
<reference evidence="13" key="1">
    <citation type="submission" date="2024-01" db="EMBL/GenBank/DDBJ databases">
        <authorList>
            <person name="Webb A."/>
        </authorList>
    </citation>
    <scope>NUCLEOTIDE SEQUENCE</scope>
    <source>
        <strain evidence="13">Pm1</strain>
    </source>
</reference>
<dbReference type="FunFam" id="1.10.340.70:FF:000001">
    <property type="entry name" value="Retrovirus-related Pol polyprotein from transposon gypsy-like Protein"/>
    <property type="match status" value="1"/>
</dbReference>
<keyword evidence="6" id="KW-0229">DNA integration</keyword>
<dbReference type="SUPFAM" id="SSF53098">
    <property type="entry name" value="Ribonuclease H-like"/>
    <property type="match status" value="1"/>
</dbReference>
<evidence type="ECO:0000256" key="3">
    <source>
        <dbReference type="ARBA" id="ARBA00022750"/>
    </source>
</evidence>
<dbReference type="GO" id="GO:0003887">
    <property type="term" value="F:DNA-directed DNA polymerase activity"/>
    <property type="evidence" value="ECO:0007669"/>
    <property type="project" value="UniProtKB-KW"/>
</dbReference>
<dbReference type="Pfam" id="PF17921">
    <property type="entry name" value="Integrase_H2C2"/>
    <property type="match status" value="1"/>
</dbReference>
<evidence type="ECO:0000256" key="8">
    <source>
        <dbReference type="ARBA" id="ARBA00022932"/>
    </source>
</evidence>
<evidence type="ECO:0000313" key="13">
    <source>
        <dbReference type="EMBL" id="CAK7936244.1"/>
    </source>
</evidence>
<dbReference type="Gene3D" id="1.10.340.70">
    <property type="match status" value="1"/>
</dbReference>
<gene>
    <name evidence="13" type="ORF">PM001_LOCUS21394</name>
</gene>
<evidence type="ECO:0000256" key="4">
    <source>
        <dbReference type="ARBA" id="ARBA00022801"/>
    </source>
</evidence>
<dbReference type="InterPro" id="IPR036397">
    <property type="entry name" value="RNaseH_sf"/>
</dbReference>
<dbReference type="PROSITE" id="PS50994">
    <property type="entry name" value="INTEGRASE"/>
    <property type="match status" value="1"/>
</dbReference>
<keyword evidence="2" id="KW-0479">Metal-binding</keyword>
<keyword evidence="8" id="KW-0808">Transferase</keyword>
<dbReference type="Gene3D" id="3.30.420.10">
    <property type="entry name" value="Ribonuclease H-like superfamily/Ribonuclease H"/>
    <property type="match status" value="1"/>
</dbReference>
<dbReference type="GO" id="GO:0004190">
    <property type="term" value="F:aspartic-type endopeptidase activity"/>
    <property type="evidence" value="ECO:0007669"/>
    <property type="project" value="UniProtKB-KW"/>
</dbReference>
<dbReference type="EMBL" id="CAKLBY020000223">
    <property type="protein sequence ID" value="CAK7936244.1"/>
    <property type="molecule type" value="Genomic_DNA"/>
</dbReference>
<dbReference type="GO" id="GO:0046872">
    <property type="term" value="F:metal ion binding"/>
    <property type="evidence" value="ECO:0007669"/>
    <property type="project" value="UniProtKB-KW"/>
</dbReference>
<keyword evidence="7" id="KW-0695">RNA-directed DNA polymerase</keyword>
<evidence type="ECO:0000256" key="6">
    <source>
        <dbReference type="ARBA" id="ARBA00022908"/>
    </source>
</evidence>
<evidence type="ECO:0000313" key="14">
    <source>
        <dbReference type="Proteomes" id="UP001162060"/>
    </source>
</evidence>
<keyword evidence="10" id="KW-0233">DNA recombination</keyword>
<feature type="region of interest" description="Disordered" evidence="11">
    <location>
        <begin position="389"/>
        <end position="409"/>
    </location>
</feature>
<evidence type="ECO:0000256" key="11">
    <source>
        <dbReference type="SAM" id="MobiDB-lite"/>
    </source>
</evidence>
<keyword evidence="5" id="KW-0460">Magnesium</keyword>
<evidence type="ECO:0000256" key="5">
    <source>
        <dbReference type="ARBA" id="ARBA00022842"/>
    </source>
</evidence>
<dbReference type="Proteomes" id="UP001162060">
    <property type="component" value="Unassembled WGS sequence"/>
</dbReference>
<dbReference type="GO" id="GO:0006310">
    <property type="term" value="P:DNA recombination"/>
    <property type="evidence" value="ECO:0007669"/>
    <property type="project" value="UniProtKB-KW"/>
</dbReference>
<dbReference type="GO" id="GO:0003677">
    <property type="term" value="F:DNA binding"/>
    <property type="evidence" value="ECO:0007669"/>
    <property type="project" value="UniProtKB-KW"/>
</dbReference>
<dbReference type="GO" id="GO:0003964">
    <property type="term" value="F:RNA-directed DNA polymerase activity"/>
    <property type="evidence" value="ECO:0007669"/>
    <property type="project" value="UniProtKB-KW"/>
</dbReference>
<dbReference type="PANTHER" id="PTHR37984:SF5">
    <property type="entry name" value="PROTEIN NYNRIN-LIKE"/>
    <property type="match status" value="1"/>
</dbReference>
<keyword evidence="1" id="KW-0645">Protease</keyword>
<dbReference type="InterPro" id="IPR012337">
    <property type="entry name" value="RNaseH-like_sf"/>
</dbReference>
<comment type="caution">
    <text evidence="13">The sequence shown here is derived from an EMBL/GenBank/DDBJ whole genome shotgun (WGS) entry which is preliminary data.</text>
</comment>
<dbReference type="Pfam" id="PF00665">
    <property type="entry name" value="rve"/>
    <property type="match status" value="1"/>
</dbReference>
<protein>
    <recommendedName>
        <fullName evidence="12">Integrase catalytic domain-containing protein</fullName>
    </recommendedName>
</protein>
<evidence type="ECO:0000259" key="12">
    <source>
        <dbReference type="PROSITE" id="PS50994"/>
    </source>
</evidence>
<keyword evidence="8" id="KW-0548">Nucleotidyltransferase</keyword>
<feature type="compositionally biased region" description="Acidic residues" evidence="11">
    <location>
        <begin position="389"/>
        <end position="405"/>
    </location>
</feature>
<dbReference type="InterPro" id="IPR001584">
    <property type="entry name" value="Integrase_cat-core"/>
</dbReference>
<dbReference type="GO" id="GO:0015074">
    <property type="term" value="P:DNA integration"/>
    <property type="evidence" value="ECO:0007669"/>
    <property type="project" value="UniProtKB-KW"/>
</dbReference>
<evidence type="ECO:0000256" key="10">
    <source>
        <dbReference type="ARBA" id="ARBA00023172"/>
    </source>
</evidence>
<sequence length="586" mass="65776">MARWLSFFAEYNFTVESKPGRLNVVADALSRRPDFETVAKPNSETATVAVMTSSVPSTTLYDDVRRAYAQDGEIVRLLTHLSQPSRESLKRLSFAYRSASDRYTTRDGLLYFTAVSGDTPRVVIPDDTDLRLRIMFEYHDAPIGGHRGREKTYLTVSRDFYWPRQYQFVRKYVRACEVCQRVKSSPSLRAPLQPLPVPAECWESISMDFVFGLPNDARGNTGILVFVDRFSKMVHLVAVPETITASGCACVFIDTIFRMHGLPRELVSDRDPRFTADFWRSVFKSLGTRLKMSTSDHPESDGQTERANRVLEEILRGYVHSFKSWSEFLPLVEFAINNSVHASTTHTPFFTGGGTRASKNRFGSRSSRSDEEVIAFDADIDNIDIEEDDASESAEALTEDNDPSESAEALTEEKVVVAAVRSQCTEANESSDEFILASETVVRFVQDSIAEAVDKQKQNADKNGRANTLLFNKGDLVLLYTFNLPKHVATNLGSSKLLPKYIGPFRVLHRLGNAYTIELPRKMQRIPRFTLVGLSRTISTLLLPIKNALALKHLAESLVLPMVGINKGLKSSYLIPRPLNIPTSYP</sequence>
<feature type="domain" description="Integrase catalytic" evidence="12">
    <location>
        <begin position="190"/>
        <end position="356"/>
    </location>
</feature>
<name>A0AAV1UN23_9STRA</name>
<dbReference type="InterPro" id="IPR050951">
    <property type="entry name" value="Retrovirus_Pol_polyprotein"/>
</dbReference>
<dbReference type="PANTHER" id="PTHR37984">
    <property type="entry name" value="PROTEIN CBG26694"/>
    <property type="match status" value="1"/>
</dbReference>
<dbReference type="AlphaFoldDB" id="A0AAV1UN23"/>
<accession>A0AAV1UN23</accession>